<dbReference type="InterPro" id="IPR016181">
    <property type="entry name" value="Acyl_CoA_acyltransferase"/>
</dbReference>
<evidence type="ECO:0000256" key="3">
    <source>
        <dbReference type="ARBA" id="ARBA00025786"/>
    </source>
</evidence>
<dbReference type="GO" id="GO:0031415">
    <property type="term" value="C:NatA complex"/>
    <property type="evidence" value="ECO:0007669"/>
    <property type="project" value="InterPro"/>
</dbReference>
<evidence type="ECO:0000256" key="2">
    <source>
        <dbReference type="ARBA" id="ARBA00023315"/>
    </source>
</evidence>
<comment type="similarity">
    <text evidence="3">Belongs to the acetyltransferase family. ARD1 subfamily.</text>
</comment>
<dbReference type="PANTHER" id="PTHR23091:SF4">
    <property type="entry name" value="N-TERMINAL AMINO-ACID N(ALPHA)-ACETYLTRANSFERASE NATA"/>
    <property type="match status" value="1"/>
</dbReference>
<evidence type="ECO:0000313" key="5">
    <source>
        <dbReference type="EMBL" id="KAI3906852.1"/>
    </source>
</evidence>
<dbReference type="Gene3D" id="3.40.630.30">
    <property type="match status" value="1"/>
</dbReference>
<dbReference type="AlphaFoldDB" id="A0AAD4SIU2"/>
<evidence type="ECO:0000256" key="1">
    <source>
        <dbReference type="ARBA" id="ARBA00022679"/>
    </source>
</evidence>
<organism evidence="5 6">
    <name type="scientific">Papaver atlanticum</name>
    <dbReference type="NCBI Taxonomy" id="357466"/>
    <lineage>
        <taxon>Eukaryota</taxon>
        <taxon>Viridiplantae</taxon>
        <taxon>Streptophyta</taxon>
        <taxon>Embryophyta</taxon>
        <taxon>Tracheophyta</taxon>
        <taxon>Spermatophyta</taxon>
        <taxon>Magnoliopsida</taxon>
        <taxon>Ranunculales</taxon>
        <taxon>Papaveraceae</taxon>
        <taxon>Papaveroideae</taxon>
        <taxon>Papaver</taxon>
    </lineage>
</organism>
<keyword evidence="2" id="KW-0012">Acyltransferase</keyword>
<dbReference type="GO" id="GO:1990190">
    <property type="term" value="F:protein-N-terminal-glutamate acetyltransferase activity"/>
    <property type="evidence" value="ECO:0007669"/>
    <property type="project" value="TreeGrafter"/>
</dbReference>
<dbReference type="EMBL" id="JAJJMB010010711">
    <property type="protein sequence ID" value="KAI3906852.1"/>
    <property type="molecule type" value="Genomic_DNA"/>
</dbReference>
<reference evidence="5" key="1">
    <citation type="submission" date="2022-04" db="EMBL/GenBank/DDBJ databases">
        <title>A functionally conserved STORR gene fusion in Papaver species that diverged 16.8 million years ago.</title>
        <authorList>
            <person name="Catania T."/>
        </authorList>
    </citation>
    <scope>NUCLEOTIDE SEQUENCE</scope>
    <source>
        <strain evidence="5">S-188037</strain>
    </source>
</reference>
<evidence type="ECO:0000313" key="6">
    <source>
        <dbReference type="Proteomes" id="UP001202328"/>
    </source>
</evidence>
<proteinExistence type="inferred from homology"/>
<protein>
    <recommendedName>
        <fullName evidence="4">N-acetyltransferase domain-containing protein</fullName>
    </recommendedName>
</protein>
<dbReference type="SUPFAM" id="SSF55729">
    <property type="entry name" value="Acyl-CoA N-acyltransferases (Nat)"/>
    <property type="match status" value="1"/>
</dbReference>
<dbReference type="Proteomes" id="UP001202328">
    <property type="component" value="Unassembled WGS sequence"/>
</dbReference>
<dbReference type="CDD" id="cd04301">
    <property type="entry name" value="NAT_SF"/>
    <property type="match status" value="1"/>
</dbReference>
<comment type="caution">
    <text evidence="5">The sequence shown here is derived from an EMBL/GenBank/DDBJ whole genome shotgun (WGS) entry which is preliminary data.</text>
</comment>
<dbReference type="PROSITE" id="PS51186">
    <property type="entry name" value="GNAT"/>
    <property type="match status" value="1"/>
</dbReference>
<name>A0AAD4SIU2_9MAGN</name>
<dbReference type="PANTHER" id="PTHR23091">
    <property type="entry name" value="N-TERMINAL ACETYLTRANSFERASE"/>
    <property type="match status" value="1"/>
</dbReference>
<sequence>MVCIRKATLADVPEITACYLVCSPGEDPDAFLSYFNDSMLSPVRVVFAAEYDGHIVGYVLAKIFEEEEDEEEDAAEEEDIQGYIEYLGVHPTYRKLGIATKLMNAAQNALVQEYGFEYVYLHVRPSNHAAISLYTKLLGYKFGDTAAEFYYDGEDAYLMRKQLPGKQTDHLVLEFSHGGGCFRGAGHTGKYVRHNYNVSNG</sequence>
<keyword evidence="6" id="KW-1185">Reference proteome</keyword>
<gene>
    <name evidence="5" type="ORF">MKW98_004902</name>
</gene>
<evidence type="ECO:0000259" key="4">
    <source>
        <dbReference type="PROSITE" id="PS51186"/>
    </source>
</evidence>
<dbReference type="GO" id="GO:1990189">
    <property type="term" value="F:protein N-terminal-serine acetyltransferase activity"/>
    <property type="evidence" value="ECO:0007669"/>
    <property type="project" value="TreeGrafter"/>
</dbReference>
<dbReference type="Pfam" id="PF00583">
    <property type="entry name" value="Acetyltransf_1"/>
    <property type="match status" value="1"/>
</dbReference>
<accession>A0AAD4SIU2</accession>
<feature type="domain" description="N-acetyltransferase" evidence="4">
    <location>
        <begin position="2"/>
        <end position="164"/>
    </location>
</feature>
<keyword evidence="1" id="KW-0808">Transferase</keyword>
<dbReference type="InterPro" id="IPR000182">
    <property type="entry name" value="GNAT_dom"/>
</dbReference>
<dbReference type="InterPro" id="IPR045047">
    <property type="entry name" value="Ard1-like"/>
</dbReference>